<keyword evidence="10" id="KW-0812">Transmembrane</keyword>
<sequence>MGFAKEGKSKRFLRGLKTVFFLITMVISFLVFTAPVLVVIADTLLPSALLSASLSSSSSSPQIISSHLNNYHFRYSLIDIPLISILRSAIIICVYSFCDGPRLSRGPYLGITMICSVVSLIFVSVKASYVFSIGNIERNGDGCVKAMEIALFLCSLVLAIAHMVVAYRTSCKERRKLLVYKIDIEAVSACKNVFSGYQKILQEERVKAVMVTVNYPLIYCYRHICYRKLQNIGILLPILRYDKFTAEFSTDKERSPVGPLQSHPLFSSSTAGDGGEPRTLRNLLAWDGASRLYFWDPIKQCLHRISIRLGDPDPASVLAACPSKKIRNGSALFLTGSGGLCVMYLYGRSSSEDNTILCRTVSIGSEIYACGSDVIRALRVTWHPNSDTHLGILSSDSVFRLFDLSTDVVQPEQEYYLQPVALGRSRTAASIHPVDFSFGGDHLWDRFSAFVLFTDGSIYLLCPIVPFGSVYKWELILEIYSDAQAFGLKSTNSIAVINSELAISWLEATFPNLVGDQAAEGEHVPALKAHPYALFDASLSLQFAPYLLSKDSVLVTAWSGGQLQIDALADEIQPVWAVGSPTLLRVDHHDHILGVAMICDSISDECRVVKLDEPLDHTVWLGHPPPLLRLAIVDLALPRKRESGSLISMLVNPIMPERIFSVHDGGVDSIVLHFLPFSNPSSGKDDPIRIPSAHPVLSTCQGETSSLPPLCGFMSMSDSFGYSWVLGVTSTLECIVLEMKTWNLLLPIQLDVEKKLIGSEEWKERDTPAILSKELLSGPKVVLVPQASPNLRSVVADSIEGRSTLHQYYKLFHENYVEYAHKVYFELKHHAPHLKKIIDDLDGRLVGAQEKLLKVEEKQSGLKDRINGAVQQHNVLEQRLQRLRNLPGSHRRPLSRAEREFKSELDQFTGVELDALHSSIEALRARIRRRAQISTRNSLNQQRQMNAKKHVQDAQMSQLKSAIEKLALVNSENSKKVKLVESALRSQESSR</sequence>
<protein>
    <submittedName>
        <fullName evidence="11">Nuclear pore complex protein NUP88</fullName>
    </submittedName>
</protein>
<keyword evidence="3" id="KW-0509">mRNA transport</keyword>
<evidence type="ECO:0000256" key="2">
    <source>
        <dbReference type="ARBA" id="ARBA00022448"/>
    </source>
</evidence>
<feature type="transmembrane region" description="Helical" evidence="10">
    <location>
        <begin position="75"/>
        <end position="97"/>
    </location>
</feature>
<keyword evidence="10" id="KW-0472">Membrane</keyword>
<evidence type="ECO:0000256" key="8">
    <source>
        <dbReference type="SAM" id="Coils"/>
    </source>
</evidence>
<evidence type="ECO:0000256" key="3">
    <source>
        <dbReference type="ARBA" id="ARBA00022816"/>
    </source>
</evidence>
<gene>
    <name evidence="11" type="ORF">HS088_TW14G00723</name>
</gene>
<comment type="subcellular location">
    <subcellularLocation>
        <location evidence="1">Nucleus</location>
        <location evidence="1">Nuclear pore complex</location>
    </subcellularLocation>
</comment>
<feature type="transmembrane region" description="Helical" evidence="10">
    <location>
        <begin position="20"/>
        <end position="41"/>
    </location>
</feature>
<evidence type="ECO:0000256" key="1">
    <source>
        <dbReference type="ARBA" id="ARBA00004567"/>
    </source>
</evidence>
<keyword evidence="4" id="KW-0653">Protein transport</keyword>
<dbReference type="GO" id="GO:0006406">
    <property type="term" value="P:mRNA export from nucleus"/>
    <property type="evidence" value="ECO:0007669"/>
    <property type="project" value="TreeGrafter"/>
</dbReference>
<dbReference type="FunCoup" id="A0A7J7CRF1">
    <property type="interactions" value="931"/>
</dbReference>
<keyword evidence="2" id="KW-0813">Transport</keyword>
<dbReference type="GO" id="GO:0006606">
    <property type="term" value="P:protein import into nucleus"/>
    <property type="evidence" value="ECO:0007669"/>
    <property type="project" value="TreeGrafter"/>
</dbReference>
<dbReference type="GO" id="GO:0005643">
    <property type="term" value="C:nuclear pore"/>
    <property type="evidence" value="ECO:0007669"/>
    <property type="project" value="UniProtKB-SubCell"/>
</dbReference>
<keyword evidence="10" id="KW-1133">Transmembrane helix</keyword>
<dbReference type="PANTHER" id="PTHR13257:SF0">
    <property type="entry name" value="NUCLEAR PORE COMPLEX PROTEIN NUP88"/>
    <property type="match status" value="1"/>
</dbReference>
<dbReference type="InParanoid" id="A0A7J7CRF1"/>
<name>A0A7J7CRF1_TRIWF</name>
<reference evidence="11 12" key="1">
    <citation type="journal article" date="2020" name="Nat. Commun.">
        <title>Genome of Tripterygium wilfordii and identification of cytochrome P450 involved in triptolide biosynthesis.</title>
        <authorList>
            <person name="Tu L."/>
            <person name="Su P."/>
            <person name="Zhang Z."/>
            <person name="Gao L."/>
            <person name="Wang J."/>
            <person name="Hu T."/>
            <person name="Zhou J."/>
            <person name="Zhang Y."/>
            <person name="Zhao Y."/>
            <person name="Liu Y."/>
            <person name="Song Y."/>
            <person name="Tong Y."/>
            <person name="Lu Y."/>
            <person name="Yang J."/>
            <person name="Xu C."/>
            <person name="Jia M."/>
            <person name="Peters R.J."/>
            <person name="Huang L."/>
            <person name="Gao W."/>
        </authorList>
    </citation>
    <scope>NUCLEOTIDE SEQUENCE [LARGE SCALE GENOMIC DNA]</scope>
    <source>
        <strain evidence="12">cv. XIE 37</strain>
        <tissue evidence="11">Leaf</tissue>
    </source>
</reference>
<evidence type="ECO:0000256" key="6">
    <source>
        <dbReference type="ARBA" id="ARBA00023132"/>
    </source>
</evidence>
<feature type="region of interest" description="Disordered" evidence="9">
    <location>
        <begin position="252"/>
        <end position="275"/>
    </location>
</feature>
<feature type="transmembrane region" description="Helical" evidence="10">
    <location>
        <begin position="149"/>
        <end position="167"/>
    </location>
</feature>
<keyword evidence="6" id="KW-0906">Nuclear pore complex</keyword>
<evidence type="ECO:0000256" key="7">
    <source>
        <dbReference type="ARBA" id="ARBA00023242"/>
    </source>
</evidence>
<dbReference type="InterPro" id="IPR037700">
    <property type="entry name" value="NUP88/NUP82"/>
</dbReference>
<dbReference type="GO" id="GO:0017056">
    <property type="term" value="F:structural constituent of nuclear pore"/>
    <property type="evidence" value="ECO:0007669"/>
    <property type="project" value="InterPro"/>
</dbReference>
<evidence type="ECO:0000313" key="12">
    <source>
        <dbReference type="Proteomes" id="UP000593562"/>
    </source>
</evidence>
<evidence type="ECO:0000256" key="9">
    <source>
        <dbReference type="SAM" id="MobiDB-lite"/>
    </source>
</evidence>
<feature type="transmembrane region" description="Helical" evidence="10">
    <location>
        <begin position="331"/>
        <end position="347"/>
    </location>
</feature>
<keyword evidence="12" id="KW-1185">Reference proteome</keyword>
<accession>A0A7J7CRF1</accession>
<feature type="coiled-coil region" evidence="8">
    <location>
        <begin position="838"/>
        <end position="886"/>
    </location>
</feature>
<dbReference type="GO" id="GO:0000056">
    <property type="term" value="P:ribosomal small subunit export from nucleus"/>
    <property type="evidence" value="ECO:0007669"/>
    <property type="project" value="InterPro"/>
</dbReference>
<comment type="caution">
    <text evidence="11">The sequence shown here is derived from an EMBL/GenBank/DDBJ whole genome shotgun (WGS) entry which is preliminary data.</text>
</comment>
<dbReference type="EMBL" id="JAAARO010000014">
    <property type="protein sequence ID" value="KAF5736578.1"/>
    <property type="molecule type" value="Genomic_DNA"/>
</dbReference>
<feature type="transmembrane region" description="Helical" evidence="10">
    <location>
        <begin position="109"/>
        <end position="129"/>
    </location>
</feature>
<evidence type="ECO:0000256" key="4">
    <source>
        <dbReference type="ARBA" id="ARBA00022927"/>
    </source>
</evidence>
<dbReference type="GO" id="GO:0000055">
    <property type="term" value="P:ribosomal large subunit export from nucleus"/>
    <property type="evidence" value="ECO:0007669"/>
    <property type="project" value="InterPro"/>
</dbReference>
<evidence type="ECO:0000313" key="11">
    <source>
        <dbReference type="EMBL" id="KAF5736578.1"/>
    </source>
</evidence>
<dbReference type="PANTHER" id="PTHR13257">
    <property type="entry name" value="NUCLEOPORIN NUP84-RELATED"/>
    <property type="match status" value="1"/>
</dbReference>
<proteinExistence type="predicted"/>
<keyword evidence="5" id="KW-0811">Translocation</keyword>
<organism evidence="11 12">
    <name type="scientific">Tripterygium wilfordii</name>
    <name type="common">Thunder God vine</name>
    <dbReference type="NCBI Taxonomy" id="458696"/>
    <lineage>
        <taxon>Eukaryota</taxon>
        <taxon>Viridiplantae</taxon>
        <taxon>Streptophyta</taxon>
        <taxon>Embryophyta</taxon>
        <taxon>Tracheophyta</taxon>
        <taxon>Spermatophyta</taxon>
        <taxon>Magnoliopsida</taxon>
        <taxon>eudicotyledons</taxon>
        <taxon>Gunneridae</taxon>
        <taxon>Pentapetalae</taxon>
        <taxon>rosids</taxon>
        <taxon>fabids</taxon>
        <taxon>Celastrales</taxon>
        <taxon>Celastraceae</taxon>
        <taxon>Tripterygium</taxon>
    </lineage>
</organism>
<evidence type="ECO:0000256" key="5">
    <source>
        <dbReference type="ARBA" id="ARBA00023010"/>
    </source>
</evidence>
<keyword evidence="7" id="KW-0539">Nucleus</keyword>
<dbReference type="Proteomes" id="UP000593562">
    <property type="component" value="Unassembled WGS sequence"/>
</dbReference>
<keyword evidence="8" id="KW-0175">Coiled coil</keyword>
<dbReference type="AlphaFoldDB" id="A0A7J7CRF1"/>
<evidence type="ECO:0000256" key="10">
    <source>
        <dbReference type="SAM" id="Phobius"/>
    </source>
</evidence>